<evidence type="ECO:0000313" key="3">
    <source>
        <dbReference type="Proteomes" id="UP000540989"/>
    </source>
</evidence>
<dbReference type="RefSeq" id="WP_184221220.1">
    <property type="nucleotide sequence ID" value="NZ_JACHIP010000006.1"/>
</dbReference>
<name>A0A7W8E5F4_9BACT</name>
<dbReference type="InterPro" id="IPR032710">
    <property type="entry name" value="NTF2-like_dom_sf"/>
</dbReference>
<dbReference type="Gene3D" id="3.10.450.50">
    <property type="match status" value="1"/>
</dbReference>
<dbReference type="InterPro" id="IPR027843">
    <property type="entry name" value="DUF4440"/>
</dbReference>
<proteinExistence type="predicted"/>
<comment type="caution">
    <text evidence="2">The sequence shown here is derived from an EMBL/GenBank/DDBJ whole genome shotgun (WGS) entry which is preliminary data.</text>
</comment>
<evidence type="ECO:0000259" key="1">
    <source>
        <dbReference type="Pfam" id="PF14534"/>
    </source>
</evidence>
<reference evidence="2 3" key="1">
    <citation type="submission" date="2020-08" db="EMBL/GenBank/DDBJ databases">
        <title>Genomic Encyclopedia of Type Strains, Phase IV (KMG-V): Genome sequencing to study the core and pangenomes of soil and plant-associated prokaryotes.</title>
        <authorList>
            <person name="Whitman W."/>
        </authorList>
    </citation>
    <scope>NUCLEOTIDE SEQUENCE [LARGE SCALE GENOMIC DNA]</scope>
    <source>
        <strain evidence="2 3">M8UP14</strain>
    </source>
</reference>
<keyword evidence="2" id="KW-0413">Isomerase</keyword>
<dbReference type="SUPFAM" id="SSF54427">
    <property type="entry name" value="NTF2-like"/>
    <property type="match status" value="1"/>
</dbReference>
<dbReference type="EMBL" id="JACHIP010000006">
    <property type="protein sequence ID" value="MBB5059581.1"/>
    <property type="molecule type" value="Genomic_DNA"/>
</dbReference>
<protein>
    <submittedName>
        <fullName evidence="2">Ketosteroid isomerase-like protein</fullName>
    </submittedName>
</protein>
<dbReference type="Pfam" id="PF14534">
    <property type="entry name" value="DUF4440"/>
    <property type="match status" value="1"/>
</dbReference>
<dbReference type="AlphaFoldDB" id="A0A7W8E5F4"/>
<dbReference type="GO" id="GO:0016853">
    <property type="term" value="F:isomerase activity"/>
    <property type="evidence" value="ECO:0007669"/>
    <property type="project" value="UniProtKB-KW"/>
</dbReference>
<keyword evidence="3" id="KW-1185">Reference proteome</keyword>
<dbReference type="Proteomes" id="UP000540989">
    <property type="component" value="Unassembled WGS sequence"/>
</dbReference>
<accession>A0A7W8E5F4</accession>
<sequence length="121" mass="13715">MTAEQVLKTQREVFYRSLLEKDWDVLADLYAEDYTLIRSDGSLLTKDEVLRDLQAGKLVFESIELSDEKVRIVGSVAILTGVSRTTAKRAGTTLESRFRLVAVYMEDGDALRLLHFQSTNL</sequence>
<organism evidence="2 3">
    <name type="scientific">Granulicella aggregans</name>
    <dbReference type="NCBI Taxonomy" id="474949"/>
    <lineage>
        <taxon>Bacteria</taxon>
        <taxon>Pseudomonadati</taxon>
        <taxon>Acidobacteriota</taxon>
        <taxon>Terriglobia</taxon>
        <taxon>Terriglobales</taxon>
        <taxon>Acidobacteriaceae</taxon>
        <taxon>Granulicella</taxon>
    </lineage>
</organism>
<evidence type="ECO:0000313" key="2">
    <source>
        <dbReference type="EMBL" id="MBB5059581.1"/>
    </source>
</evidence>
<feature type="domain" description="DUF4440" evidence="1">
    <location>
        <begin position="11"/>
        <end position="110"/>
    </location>
</feature>
<gene>
    <name evidence="2" type="ORF">HDF16_004307</name>
</gene>